<name>A0A7J5BQX9_9MICO</name>
<keyword evidence="10" id="KW-1185">Reference proteome</keyword>
<comment type="caution">
    <text evidence="9">The sequence shown here is derived from an EMBL/GenBank/DDBJ whole genome shotgun (WGS) entry which is preliminary data.</text>
</comment>
<feature type="active site" evidence="6">
    <location>
        <position position="221"/>
    </location>
</feature>
<evidence type="ECO:0000256" key="2">
    <source>
        <dbReference type="ARBA" id="ARBA00022642"/>
    </source>
</evidence>
<feature type="binding site" evidence="6">
    <location>
        <position position="115"/>
    </location>
    <ligand>
        <name>NAD(+)</name>
        <dbReference type="ChEBI" id="CHEBI:57540"/>
    </ligand>
</feature>
<feature type="domain" description="Aspartate/homoserine dehydrogenase NAD-binding" evidence="8">
    <location>
        <begin position="8"/>
        <end position="103"/>
    </location>
</feature>
<protein>
    <recommendedName>
        <fullName evidence="6">L-aspartate dehydrogenase</fullName>
        <ecNumber evidence="6">1.4.1.21</ecNumber>
    </recommendedName>
</protein>
<dbReference type="HAMAP" id="MF_01265">
    <property type="entry name" value="NadX"/>
    <property type="match status" value="1"/>
</dbReference>
<dbReference type="EC" id="1.4.1.21" evidence="6"/>
<comment type="function">
    <text evidence="6">Specifically catalyzes the NAD or NADP-dependent dehydrogenation of L-aspartate to iminoaspartate.</text>
</comment>
<dbReference type="InterPro" id="IPR036291">
    <property type="entry name" value="NAD(P)-bd_dom_sf"/>
</dbReference>
<comment type="catalytic activity">
    <reaction evidence="6">
        <text>L-aspartate + NAD(+) + H2O = oxaloacetate + NH4(+) + NADH + H(+)</text>
        <dbReference type="Rhea" id="RHEA:11788"/>
        <dbReference type="ChEBI" id="CHEBI:15377"/>
        <dbReference type="ChEBI" id="CHEBI:15378"/>
        <dbReference type="ChEBI" id="CHEBI:16452"/>
        <dbReference type="ChEBI" id="CHEBI:28938"/>
        <dbReference type="ChEBI" id="CHEBI:29991"/>
        <dbReference type="ChEBI" id="CHEBI:57540"/>
        <dbReference type="ChEBI" id="CHEBI:57945"/>
        <dbReference type="EC" id="1.4.1.21"/>
    </reaction>
</comment>
<evidence type="ECO:0000259" key="7">
    <source>
        <dbReference type="Pfam" id="PF01958"/>
    </source>
</evidence>
<dbReference type="SUPFAM" id="SSF51735">
    <property type="entry name" value="NAD(P)-binding Rossmann-fold domains"/>
    <property type="match status" value="1"/>
</dbReference>
<dbReference type="GO" id="GO:0051287">
    <property type="term" value="F:NAD binding"/>
    <property type="evidence" value="ECO:0007669"/>
    <property type="project" value="UniProtKB-UniRule"/>
</dbReference>
<evidence type="ECO:0000313" key="9">
    <source>
        <dbReference type="EMBL" id="KAB1656693.1"/>
    </source>
</evidence>
<dbReference type="GO" id="GO:0033735">
    <property type="term" value="F:aspartate dehydrogenase [NAD(P)+] activity"/>
    <property type="evidence" value="ECO:0007669"/>
    <property type="project" value="UniProtKB-EC"/>
</dbReference>
<dbReference type="UniPathway" id="UPA00253">
    <property type="reaction ID" value="UER00456"/>
</dbReference>
<evidence type="ECO:0000256" key="4">
    <source>
        <dbReference type="ARBA" id="ARBA00023002"/>
    </source>
</evidence>
<dbReference type="InterPro" id="IPR020626">
    <property type="entry name" value="Asp_DH_prok"/>
</dbReference>
<dbReference type="GO" id="GO:0016639">
    <property type="term" value="F:oxidoreductase activity, acting on the CH-NH2 group of donors, NAD or NADP as acceptor"/>
    <property type="evidence" value="ECO:0007669"/>
    <property type="project" value="UniProtKB-UniRule"/>
</dbReference>
<keyword evidence="2 6" id="KW-0662">Pyridine nucleotide biosynthesis</keyword>
<dbReference type="Pfam" id="PF01958">
    <property type="entry name" value="Asp_DH_C"/>
    <property type="match status" value="1"/>
</dbReference>
<reference evidence="9 10" key="1">
    <citation type="submission" date="2019-09" db="EMBL/GenBank/DDBJ databases">
        <title>Phylogeny of genus Pseudoclavibacter and closely related genus.</title>
        <authorList>
            <person name="Li Y."/>
        </authorList>
    </citation>
    <scope>NUCLEOTIDE SEQUENCE [LARGE SCALE GENOMIC DNA]</scope>
    <source>
        <strain evidence="9 10">DSM 23821</strain>
    </source>
</reference>
<dbReference type="Pfam" id="PF03447">
    <property type="entry name" value="NAD_binding_3"/>
    <property type="match status" value="1"/>
</dbReference>
<gene>
    <name evidence="6" type="primary">nadX</name>
    <name evidence="9" type="ORF">F8O01_09910</name>
</gene>
<evidence type="ECO:0000256" key="6">
    <source>
        <dbReference type="HAMAP-Rule" id="MF_01265"/>
    </source>
</evidence>
<comment type="catalytic activity">
    <reaction evidence="6">
        <text>L-aspartate + NADP(+) + H2O = oxaloacetate + NH4(+) + NADPH + H(+)</text>
        <dbReference type="Rhea" id="RHEA:11784"/>
        <dbReference type="ChEBI" id="CHEBI:15377"/>
        <dbReference type="ChEBI" id="CHEBI:15378"/>
        <dbReference type="ChEBI" id="CHEBI:16452"/>
        <dbReference type="ChEBI" id="CHEBI:28938"/>
        <dbReference type="ChEBI" id="CHEBI:29991"/>
        <dbReference type="ChEBI" id="CHEBI:57783"/>
        <dbReference type="ChEBI" id="CHEBI:58349"/>
        <dbReference type="EC" id="1.4.1.21"/>
    </reaction>
</comment>
<comment type="pathway">
    <text evidence="6">Cofactor biosynthesis; NAD(+) biosynthesis; iminoaspartate from L-aspartate (dehydrogenase route): step 1/1.</text>
</comment>
<dbReference type="EMBL" id="WBJZ01000011">
    <property type="protein sequence ID" value="KAB1656693.1"/>
    <property type="molecule type" value="Genomic_DNA"/>
</dbReference>
<evidence type="ECO:0000313" key="10">
    <source>
        <dbReference type="Proteomes" id="UP000467240"/>
    </source>
</evidence>
<dbReference type="OrthoDB" id="956698at2"/>
<dbReference type="SUPFAM" id="SSF55347">
    <property type="entry name" value="Glyceraldehyde-3-phosphate dehydrogenase-like, C-terminal domain"/>
    <property type="match status" value="1"/>
</dbReference>
<sequence>MPSLALIGHGAVGAALHRHLRRELDDGRVVFRGALVRHPDAHPELPAKERLDLDGLLAADLVVECAGVAALRHLGPLVVAGGPDLLVASVGAFADPDTAAALEAGPGRVRASSGAIGGLDLLRAAAQAGGIDRATITTTKLASSLVQPWMDDEERERLRTLRTPEPLFEGTPGEAIDRFPGNVNVAVAVGLACRGLGPIAAGLGRVRVRIVADPDTDASTHRIEAEGASGRYRFEIANRPDPTNPRSSALTAQALAAEVREWLAARPT</sequence>
<dbReference type="GO" id="GO:0050661">
    <property type="term" value="F:NADP binding"/>
    <property type="evidence" value="ECO:0007669"/>
    <property type="project" value="UniProtKB-UniRule"/>
</dbReference>
<evidence type="ECO:0000259" key="8">
    <source>
        <dbReference type="Pfam" id="PF03447"/>
    </source>
</evidence>
<evidence type="ECO:0000256" key="5">
    <source>
        <dbReference type="ARBA" id="ARBA00023027"/>
    </source>
</evidence>
<dbReference type="InterPro" id="IPR005106">
    <property type="entry name" value="Asp/hSer_DH_NAD-bd"/>
</dbReference>
<comment type="miscellaneous">
    <text evidence="6">The iminoaspartate product is unstable in aqueous solution and can decompose to oxaloacetate and ammonia.</text>
</comment>
<keyword evidence="5 6" id="KW-0520">NAD</keyword>
<dbReference type="Proteomes" id="UP000467240">
    <property type="component" value="Unassembled WGS sequence"/>
</dbReference>
<feature type="domain" description="Aspartate dehydrogenase" evidence="7">
    <location>
        <begin position="163"/>
        <end position="255"/>
    </location>
</feature>
<evidence type="ECO:0000256" key="1">
    <source>
        <dbReference type="ARBA" id="ARBA00008331"/>
    </source>
</evidence>
<feature type="binding site" evidence="6">
    <location>
        <position position="184"/>
    </location>
    <ligand>
        <name>NAD(+)</name>
        <dbReference type="ChEBI" id="CHEBI:57540"/>
    </ligand>
</feature>
<dbReference type="InterPro" id="IPR002811">
    <property type="entry name" value="Asp_DH"/>
</dbReference>
<dbReference type="PIRSF" id="PIRSF005227">
    <property type="entry name" value="Asp_dh_NAD_syn"/>
    <property type="match status" value="1"/>
</dbReference>
<dbReference type="RefSeq" id="WP_158040707.1">
    <property type="nucleotide sequence ID" value="NZ_JACCFV010000001.1"/>
</dbReference>
<keyword evidence="3 6" id="KW-0521">NADP</keyword>
<dbReference type="GO" id="GO:0009435">
    <property type="term" value="P:NAD+ biosynthetic process"/>
    <property type="evidence" value="ECO:0007669"/>
    <property type="project" value="UniProtKB-UniRule"/>
</dbReference>
<accession>A0A7J5BQX9</accession>
<keyword evidence="4 6" id="KW-0560">Oxidoreductase</keyword>
<dbReference type="InterPro" id="IPR011182">
    <property type="entry name" value="L-Asp_DH"/>
</dbReference>
<comment type="similarity">
    <text evidence="1 6">Belongs to the L-aspartate dehydrogenase family.</text>
</comment>
<organism evidence="9 10">
    <name type="scientific">Pseudoclavibacter chungangensis</name>
    <dbReference type="NCBI Taxonomy" id="587635"/>
    <lineage>
        <taxon>Bacteria</taxon>
        <taxon>Bacillati</taxon>
        <taxon>Actinomycetota</taxon>
        <taxon>Actinomycetes</taxon>
        <taxon>Micrococcales</taxon>
        <taxon>Microbacteriaceae</taxon>
        <taxon>Pseudoclavibacter</taxon>
    </lineage>
</organism>
<proteinExistence type="inferred from homology"/>
<dbReference type="Gene3D" id="3.30.360.10">
    <property type="entry name" value="Dihydrodipicolinate Reductase, domain 2"/>
    <property type="match status" value="1"/>
</dbReference>
<dbReference type="PANTHER" id="PTHR31873:SF6">
    <property type="entry name" value="ASPARTATE DEHYDROGENASE DOMAIN-CONTAINING PROTEIN"/>
    <property type="match status" value="1"/>
</dbReference>
<dbReference type="PANTHER" id="PTHR31873">
    <property type="entry name" value="L-ASPARTATE DEHYDROGENASE-RELATED"/>
    <property type="match status" value="1"/>
</dbReference>
<dbReference type="Gene3D" id="3.40.50.720">
    <property type="entry name" value="NAD(P)-binding Rossmann-like Domain"/>
    <property type="match status" value="1"/>
</dbReference>
<dbReference type="AlphaFoldDB" id="A0A7J5BQX9"/>
<evidence type="ECO:0000256" key="3">
    <source>
        <dbReference type="ARBA" id="ARBA00022857"/>
    </source>
</evidence>